<name>A0A285SC23_9BACL</name>
<evidence type="ECO:0000256" key="6">
    <source>
        <dbReference type="SAM" id="MobiDB-lite"/>
    </source>
</evidence>
<dbReference type="OrthoDB" id="9789927at2"/>
<evidence type="ECO:0000256" key="1">
    <source>
        <dbReference type="ARBA" id="ARBA00004651"/>
    </source>
</evidence>
<dbReference type="PANTHER" id="PTHR30482">
    <property type="entry name" value="HIGH-AFFINITY BRANCHED-CHAIN AMINO ACID TRANSPORT SYSTEM PERMEASE"/>
    <property type="match status" value="1"/>
</dbReference>
<keyword evidence="4 7" id="KW-1133">Transmembrane helix</keyword>
<dbReference type="Proteomes" id="UP000219636">
    <property type="component" value="Unassembled WGS sequence"/>
</dbReference>
<keyword evidence="2" id="KW-1003">Cell membrane</keyword>
<feature type="transmembrane region" description="Helical" evidence="7">
    <location>
        <begin position="315"/>
        <end position="342"/>
    </location>
</feature>
<evidence type="ECO:0000256" key="7">
    <source>
        <dbReference type="SAM" id="Phobius"/>
    </source>
</evidence>
<dbReference type="PANTHER" id="PTHR30482:SF10">
    <property type="entry name" value="HIGH-AFFINITY BRANCHED-CHAIN AMINO ACID TRANSPORT PROTEIN BRAE"/>
    <property type="match status" value="1"/>
</dbReference>
<feature type="transmembrane region" description="Helical" evidence="7">
    <location>
        <begin position="12"/>
        <end position="31"/>
    </location>
</feature>
<comment type="subcellular location">
    <subcellularLocation>
        <location evidence="1">Cell membrane</location>
        <topology evidence="1">Multi-pass membrane protein</topology>
    </subcellularLocation>
</comment>
<keyword evidence="3 7" id="KW-0812">Transmembrane</keyword>
<sequence>MKGKLATFFSNKQLQVILYSLFIIVTSAALYFSQKSVVSFLLLLSSLLILHFMNLKNVTKWIVALGLLFILIPFASSGGPAFQSYMEVATMVGIYISMALGLNIVVGMAGLLDLGFVAFFAVGAYSYSIFATSQASNFMPFGNFPLGGESFWGFLIVGGIMAAIAGVLIGVPVLRVKGDYLAIVTLGFGEIIRIIFNNGDRPINITNGAMGIASVTPPEIFGMTLSFPNQFYFVTLLILMFTIFAVLRMEHSKLGRSWKAVRENEIAAQAMGIPLVKTKLLAFALGASFSGIMGVVFAAKQAFIDPTSFTLMESFTILVMVVLGGMGSVPGVILGAAVVTILNLQVLTELTNWLNQLSLSGVLTIPDALSPAKMQKFIFGALLVAFALYRPKGLIPAKNKIFDVKKLKDHRPDHLNNDTKENSIPIDKVQV</sequence>
<feature type="transmembrane region" description="Helical" evidence="7">
    <location>
        <begin position="231"/>
        <end position="249"/>
    </location>
</feature>
<feature type="transmembrane region" description="Helical" evidence="7">
    <location>
        <begin position="111"/>
        <end position="130"/>
    </location>
</feature>
<feature type="transmembrane region" description="Helical" evidence="7">
    <location>
        <begin position="178"/>
        <end position="196"/>
    </location>
</feature>
<feature type="transmembrane region" description="Helical" evidence="7">
    <location>
        <begin position="88"/>
        <end position="106"/>
    </location>
</feature>
<evidence type="ECO:0000313" key="9">
    <source>
        <dbReference type="Proteomes" id="UP000219636"/>
    </source>
</evidence>
<protein>
    <submittedName>
        <fullName evidence="8">Branched-chain amino acid transport system permease protein</fullName>
    </submittedName>
</protein>
<feature type="region of interest" description="Disordered" evidence="6">
    <location>
        <begin position="412"/>
        <end position="431"/>
    </location>
</feature>
<dbReference type="InterPro" id="IPR043428">
    <property type="entry name" value="LivM-like"/>
</dbReference>
<evidence type="ECO:0000313" key="8">
    <source>
        <dbReference type="EMBL" id="SOC05247.1"/>
    </source>
</evidence>
<proteinExistence type="predicted"/>
<evidence type="ECO:0000256" key="4">
    <source>
        <dbReference type="ARBA" id="ARBA00022989"/>
    </source>
</evidence>
<dbReference type="InterPro" id="IPR001851">
    <property type="entry name" value="ABC_transp_permease"/>
</dbReference>
<keyword evidence="5 7" id="KW-0472">Membrane</keyword>
<feature type="transmembrane region" description="Helical" evidence="7">
    <location>
        <begin position="280"/>
        <end position="303"/>
    </location>
</feature>
<feature type="compositionally biased region" description="Basic and acidic residues" evidence="6">
    <location>
        <begin position="412"/>
        <end position="421"/>
    </location>
</feature>
<dbReference type="CDD" id="cd06581">
    <property type="entry name" value="TM_PBP1_LivM_like"/>
    <property type="match status" value="1"/>
</dbReference>
<dbReference type="RefSeq" id="WP_097073003.1">
    <property type="nucleotide sequence ID" value="NZ_OBMQ01000004.1"/>
</dbReference>
<reference evidence="9" key="1">
    <citation type="submission" date="2017-08" db="EMBL/GenBank/DDBJ databases">
        <authorList>
            <person name="Varghese N."/>
            <person name="Submissions S."/>
        </authorList>
    </citation>
    <scope>NUCLEOTIDE SEQUENCE [LARGE SCALE GENOMIC DNA]</scope>
    <source>
        <strain evidence="9">JC22</strain>
    </source>
</reference>
<feature type="transmembrane region" description="Helical" evidence="7">
    <location>
        <begin position="62"/>
        <end position="82"/>
    </location>
</feature>
<keyword evidence="9" id="KW-1185">Reference proteome</keyword>
<evidence type="ECO:0000256" key="2">
    <source>
        <dbReference type="ARBA" id="ARBA00022475"/>
    </source>
</evidence>
<dbReference type="Pfam" id="PF02653">
    <property type="entry name" value="BPD_transp_2"/>
    <property type="match status" value="1"/>
</dbReference>
<gene>
    <name evidence="8" type="ORF">SAMN05880501_10431</name>
</gene>
<dbReference type="GO" id="GO:0015658">
    <property type="term" value="F:branched-chain amino acid transmembrane transporter activity"/>
    <property type="evidence" value="ECO:0007669"/>
    <property type="project" value="InterPro"/>
</dbReference>
<feature type="transmembrane region" description="Helical" evidence="7">
    <location>
        <begin position="150"/>
        <end position="171"/>
    </location>
</feature>
<dbReference type="AlphaFoldDB" id="A0A285SC23"/>
<dbReference type="GO" id="GO:0005886">
    <property type="term" value="C:plasma membrane"/>
    <property type="evidence" value="ECO:0007669"/>
    <property type="project" value="UniProtKB-SubCell"/>
</dbReference>
<dbReference type="EMBL" id="OBMQ01000004">
    <property type="protein sequence ID" value="SOC05247.1"/>
    <property type="molecule type" value="Genomic_DNA"/>
</dbReference>
<evidence type="ECO:0000256" key="3">
    <source>
        <dbReference type="ARBA" id="ARBA00022692"/>
    </source>
</evidence>
<accession>A0A285SC23</accession>
<evidence type="ECO:0000256" key="5">
    <source>
        <dbReference type="ARBA" id="ARBA00023136"/>
    </source>
</evidence>
<feature type="transmembrane region" description="Helical" evidence="7">
    <location>
        <begin position="37"/>
        <end position="55"/>
    </location>
</feature>
<organism evidence="8 9">
    <name type="scientific">Ureibacillus xyleni</name>
    <dbReference type="NCBI Taxonomy" id="614648"/>
    <lineage>
        <taxon>Bacteria</taxon>
        <taxon>Bacillati</taxon>
        <taxon>Bacillota</taxon>
        <taxon>Bacilli</taxon>
        <taxon>Bacillales</taxon>
        <taxon>Caryophanaceae</taxon>
        <taxon>Ureibacillus</taxon>
    </lineage>
</organism>